<evidence type="ECO:0000256" key="1">
    <source>
        <dbReference type="ARBA" id="ARBA00001971"/>
    </source>
</evidence>
<comment type="similarity">
    <text evidence="2 8">Belongs to the cytochrome P450 family.</text>
</comment>
<dbReference type="InterPro" id="IPR047146">
    <property type="entry name" value="Cyt_P450_E_CYP52_fungi"/>
</dbReference>
<evidence type="ECO:0000256" key="2">
    <source>
        <dbReference type="ARBA" id="ARBA00010617"/>
    </source>
</evidence>
<keyword evidence="3 8" id="KW-0349">Heme</keyword>
<comment type="caution">
    <text evidence="9">The sequence shown here is derived from an EMBL/GenBank/DDBJ whole genome shotgun (WGS) entry which is preliminary data.</text>
</comment>
<evidence type="ECO:0000256" key="7">
    <source>
        <dbReference type="ARBA" id="ARBA00023033"/>
    </source>
</evidence>
<dbReference type="PRINTS" id="PR00385">
    <property type="entry name" value="P450"/>
</dbReference>
<dbReference type="CDD" id="cd11063">
    <property type="entry name" value="CYP52"/>
    <property type="match status" value="1"/>
</dbReference>
<evidence type="ECO:0000256" key="6">
    <source>
        <dbReference type="ARBA" id="ARBA00023004"/>
    </source>
</evidence>
<evidence type="ECO:0008006" key="11">
    <source>
        <dbReference type="Google" id="ProtNLM"/>
    </source>
</evidence>
<evidence type="ECO:0000256" key="4">
    <source>
        <dbReference type="ARBA" id="ARBA00022723"/>
    </source>
</evidence>
<reference evidence="9 10" key="1">
    <citation type="journal article" date="2023" name="IMA Fungus">
        <title>Comparative genomic study of the Penicillium genus elucidates a diverse pangenome and 15 lateral gene transfer events.</title>
        <authorList>
            <person name="Petersen C."/>
            <person name="Sorensen T."/>
            <person name="Nielsen M.R."/>
            <person name="Sondergaard T.E."/>
            <person name="Sorensen J.L."/>
            <person name="Fitzpatrick D.A."/>
            <person name="Frisvad J.C."/>
            <person name="Nielsen K.L."/>
        </authorList>
    </citation>
    <scope>NUCLEOTIDE SEQUENCE [LARGE SCALE GENOMIC DNA]</scope>
    <source>
        <strain evidence="9 10">IBT 3361</strain>
    </source>
</reference>
<evidence type="ECO:0000313" key="9">
    <source>
        <dbReference type="EMBL" id="KAJ5260189.1"/>
    </source>
</evidence>
<gene>
    <name evidence="9" type="ORF">N7505_009570</name>
</gene>
<dbReference type="InterPro" id="IPR001128">
    <property type="entry name" value="Cyt_P450"/>
</dbReference>
<evidence type="ECO:0000256" key="3">
    <source>
        <dbReference type="ARBA" id="ARBA00022617"/>
    </source>
</evidence>
<evidence type="ECO:0000313" key="10">
    <source>
        <dbReference type="Proteomes" id="UP001220256"/>
    </source>
</evidence>
<accession>A0ABQ8W8C0</accession>
<evidence type="ECO:0000256" key="5">
    <source>
        <dbReference type="ARBA" id="ARBA00023002"/>
    </source>
</evidence>
<organism evidence="9 10">
    <name type="scientific">Penicillium chrysogenum</name>
    <name type="common">Penicillium notatum</name>
    <dbReference type="NCBI Taxonomy" id="5076"/>
    <lineage>
        <taxon>Eukaryota</taxon>
        <taxon>Fungi</taxon>
        <taxon>Dikarya</taxon>
        <taxon>Ascomycota</taxon>
        <taxon>Pezizomycotina</taxon>
        <taxon>Eurotiomycetes</taxon>
        <taxon>Eurotiomycetidae</taxon>
        <taxon>Eurotiales</taxon>
        <taxon>Aspergillaceae</taxon>
        <taxon>Penicillium</taxon>
        <taxon>Penicillium chrysogenum species complex</taxon>
    </lineage>
</organism>
<dbReference type="PRINTS" id="PR00463">
    <property type="entry name" value="EP450I"/>
</dbReference>
<keyword evidence="10" id="KW-1185">Reference proteome</keyword>
<dbReference type="PANTHER" id="PTHR24287:SF1">
    <property type="entry name" value="P450, PUTATIVE (EUROFUNG)-RELATED"/>
    <property type="match status" value="1"/>
</dbReference>
<dbReference type="PROSITE" id="PS00086">
    <property type="entry name" value="CYTOCHROME_P450"/>
    <property type="match status" value="1"/>
</dbReference>
<dbReference type="Gene3D" id="1.10.630.10">
    <property type="entry name" value="Cytochrome P450"/>
    <property type="match status" value="1"/>
</dbReference>
<dbReference type="Proteomes" id="UP001220256">
    <property type="component" value="Unassembled WGS sequence"/>
</dbReference>
<proteinExistence type="inferred from homology"/>
<dbReference type="SUPFAM" id="SSF48264">
    <property type="entry name" value="Cytochrome P450"/>
    <property type="match status" value="1"/>
</dbReference>
<dbReference type="InterPro" id="IPR002401">
    <property type="entry name" value="Cyt_P450_E_grp-I"/>
</dbReference>
<protein>
    <recommendedName>
        <fullName evidence="11">Cytochrome P450</fullName>
    </recommendedName>
</protein>
<keyword evidence="4 8" id="KW-0479">Metal-binding</keyword>
<dbReference type="PANTHER" id="PTHR24287">
    <property type="entry name" value="P450, PUTATIVE (EUROFUNG)-RELATED"/>
    <property type="match status" value="1"/>
</dbReference>
<dbReference type="EMBL" id="JAPVEB010000008">
    <property type="protein sequence ID" value="KAJ5260189.1"/>
    <property type="molecule type" value="Genomic_DNA"/>
</dbReference>
<sequence>MELKLRSQEPNELAQLWPICGCYDLAYVKSPTDGRSTDLPRWLRTKTGLQISIQPARYAENLKVSYLLQATVAMAPVSFDLLQVPFYGLVAGAVVITWSLAKIVRTFQRWKYARENGCLPPAHFVSHGLFGIGMGIELAKAGPEHRFLELLRSWHQTYGTTFRAKIANRNIIFTVDPQNIQTALALKFKDFGVGSARVDALRPLMGKGIFGVDGPEWEHSRALLRPNFSRTRINDTELYENHVAELIEQIPRDGSTIDLRPLFLKGTLDTATEFLFGESAHSLRAEGSSAGGDFAKAFDIAQYVSSMRFRLGFFGRFYRRKEYEKAIRDTRAYVERFVQKTIDYRVAANSGREVDQDIKRLTESRYVFSYELSKQTLDKTNITDQILSIMFAGRDTTANLLTIVFFTLARHPDVWNKLRKEVLTLDGRKPSFDDLKSMTYLTWVLNETLRMYPIAPFNLREANRDTYLPVGGGPDGKSPVHVPKGHEVIYTVYTMHRENEVYGPDPDEFRPERWEKLRPGWAYLPFNGGPRICIGQQFALTEAGYTIARIMQQFESIENRDPNPWTEDFGLTLSNANGTKVALTPVRN</sequence>
<dbReference type="Pfam" id="PF00067">
    <property type="entry name" value="p450"/>
    <property type="match status" value="1"/>
</dbReference>
<keyword evidence="7 8" id="KW-0503">Monooxygenase</keyword>
<evidence type="ECO:0000256" key="8">
    <source>
        <dbReference type="RuleBase" id="RU000461"/>
    </source>
</evidence>
<keyword evidence="6 8" id="KW-0408">Iron</keyword>
<keyword evidence="5 8" id="KW-0560">Oxidoreductase</keyword>
<comment type="cofactor">
    <cofactor evidence="1">
        <name>heme</name>
        <dbReference type="ChEBI" id="CHEBI:30413"/>
    </cofactor>
</comment>
<dbReference type="InterPro" id="IPR036396">
    <property type="entry name" value="Cyt_P450_sf"/>
</dbReference>
<dbReference type="InterPro" id="IPR017972">
    <property type="entry name" value="Cyt_P450_CS"/>
</dbReference>
<name>A0ABQ8W8C0_PENCH</name>